<organism evidence="1">
    <name type="scientific">Brachypodium distachyon</name>
    <name type="common">Purple false brome</name>
    <name type="synonym">Trachynia distachya</name>
    <dbReference type="NCBI Taxonomy" id="15368"/>
    <lineage>
        <taxon>Eukaryota</taxon>
        <taxon>Viridiplantae</taxon>
        <taxon>Streptophyta</taxon>
        <taxon>Embryophyta</taxon>
        <taxon>Tracheophyta</taxon>
        <taxon>Spermatophyta</taxon>
        <taxon>Magnoliopsida</taxon>
        <taxon>Liliopsida</taxon>
        <taxon>Poales</taxon>
        <taxon>Poaceae</taxon>
        <taxon>BOP clade</taxon>
        <taxon>Pooideae</taxon>
        <taxon>Stipodae</taxon>
        <taxon>Brachypodieae</taxon>
        <taxon>Brachypodium</taxon>
    </lineage>
</organism>
<dbReference type="Proteomes" id="UP000008810">
    <property type="component" value="Chromosome 5"/>
</dbReference>
<evidence type="ECO:0000313" key="3">
    <source>
        <dbReference type="Proteomes" id="UP000008810"/>
    </source>
</evidence>
<reference evidence="2" key="3">
    <citation type="submission" date="2018-08" db="UniProtKB">
        <authorList>
            <consortium name="EnsemblPlants"/>
        </authorList>
    </citation>
    <scope>IDENTIFICATION</scope>
    <source>
        <strain evidence="2">cv. Bd21</strain>
    </source>
</reference>
<reference evidence="1 2" key="1">
    <citation type="journal article" date="2010" name="Nature">
        <title>Genome sequencing and analysis of the model grass Brachypodium distachyon.</title>
        <authorList>
            <consortium name="International Brachypodium Initiative"/>
        </authorList>
    </citation>
    <scope>NUCLEOTIDE SEQUENCE [LARGE SCALE GENOMIC DNA]</scope>
    <source>
        <strain evidence="1 2">Bd21</strain>
    </source>
</reference>
<accession>A0A0Q3NZS3</accession>
<name>A0A0Q3NZS3_BRADI</name>
<evidence type="ECO:0000313" key="2">
    <source>
        <dbReference type="EnsemblPlants" id="KQJ81889"/>
    </source>
</evidence>
<keyword evidence="3" id="KW-1185">Reference proteome</keyword>
<dbReference type="Gramene" id="KQJ81889">
    <property type="protein sequence ID" value="KQJ81889"/>
    <property type="gene ID" value="BRADI_5g03655v3"/>
</dbReference>
<gene>
    <name evidence="1" type="ORF">BRADI_5g03655v3</name>
</gene>
<dbReference type="AlphaFoldDB" id="A0A0Q3NZS3"/>
<dbReference type="EMBL" id="CM000884">
    <property type="protein sequence ID" value="KQJ81889.1"/>
    <property type="molecule type" value="Genomic_DNA"/>
</dbReference>
<evidence type="ECO:0000313" key="1">
    <source>
        <dbReference type="EMBL" id="KQJ81889.1"/>
    </source>
</evidence>
<sequence length="56" mass="5783">MLAGGEICDFLSGSAGAVFLLVGAIVLLTISGEDRNSILYSSASVSPFVLCEDIFL</sequence>
<protein>
    <submittedName>
        <fullName evidence="1 2">Uncharacterized protein</fullName>
    </submittedName>
</protein>
<reference evidence="1" key="2">
    <citation type="submission" date="2017-06" db="EMBL/GenBank/DDBJ databases">
        <title>WGS assembly of Brachypodium distachyon.</title>
        <authorList>
            <consortium name="The International Brachypodium Initiative"/>
            <person name="Lucas S."/>
            <person name="Harmon-Smith M."/>
            <person name="Lail K."/>
            <person name="Tice H."/>
            <person name="Grimwood J."/>
            <person name="Bruce D."/>
            <person name="Barry K."/>
            <person name="Shu S."/>
            <person name="Lindquist E."/>
            <person name="Wang M."/>
            <person name="Pitluck S."/>
            <person name="Vogel J.P."/>
            <person name="Garvin D.F."/>
            <person name="Mockler T.C."/>
            <person name="Schmutz J."/>
            <person name="Rokhsar D."/>
            <person name="Bevan M.W."/>
        </authorList>
    </citation>
    <scope>NUCLEOTIDE SEQUENCE</scope>
    <source>
        <strain evidence="1">Bd21</strain>
    </source>
</reference>
<dbReference type="InParanoid" id="A0A0Q3NZS3"/>
<proteinExistence type="predicted"/>
<dbReference type="EnsemblPlants" id="KQJ81889">
    <property type="protein sequence ID" value="KQJ81889"/>
    <property type="gene ID" value="BRADI_5g03655v3"/>
</dbReference>